<sequence length="574" mass="64862">MGWLPRRNRRNCLNFLLVLTVFYLAILTFNAFPLIRPEYEDANAVEYVLPYPTEYHKIPNSPPDVDAPGELGQGVKVPDHLKAKSEQQIKGSPFMSEIASDMISYDRSLKDVRSKACKDKTYDDYMPMASVIIIFKDEPFSSLVRTVHSIVNRSPPHLLKEIILVDDTSTIVELGSKLENHLARFNGLVRLIRAKKRLGLIRARLTGAKAANGDVLIFIDAHCEAAAGWLEPLLDRITENHKAVVSPVIDYISPETLKYDGGSAGGVGGFWWSLHYKMEPIPKSEIQRRKNPDTDYLRSPTMAGGLFAVNRHYFFEIGAYDDGMEIWGGENLEISFRVWMCGGSIEIIPCSHVGHIYRAGHPYNMTSTRGNPDVHGYNSKRLADVWMDDYKRLFYRHRNSLQNSDAGNLTERKALRKNLNCENFSWYLKNITPYMFIPDENVKAHGYVRNQLTGLCLDTLQRNENKGTIVLGVYGCQAGSEAQMFSLSKEDELRRETTCVTVPHKTAGLKKALLQECSSIKKNLFTFTNGMLIHNASRLCLDATGLKDGDDAFFAECSGVSSGQRWNFEHNMQK</sequence>
<evidence type="ECO:0000256" key="10">
    <source>
        <dbReference type="ARBA" id="ARBA00023136"/>
    </source>
</evidence>
<dbReference type="GO" id="GO:0030246">
    <property type="term" value="F:carbohydrate binding"/>
    <property type="evidence" value="ECO:0007669"/>
    <property type="project" value="UniProtKB-KW"/>
</dbReference>
<evidence type="ECO:0000256" key="2">
    <source>
        <dbReference type="ARBA" id="ARBA00004323"/>
    </source>
</evidence>
<comment type="similarity">
    <text evidence="4 14">Belongs to the glycosyltransferase 2 family. GalNAc-T subfamily.</text>
</comment>
<dbReference type="InterPro" id="IPR000772">
    <property type="entry name" value="Ricin_B_lectin"/>
</dbReference>
<dbReference type="GO" id="GO:0000139">
    <property type="term" value="C:Golgi membrane"/>
    <property type="evidence" value="ECO:0007669"/>
    <property type="project" value="UniProtKB-SubCell"/>
</dbReference>
<dbReference type="PANTHER" id="PTHR11675:SF43">
    <property type="entry name" value="POLYPEPTIDE N-ACETYLGALACTOSAMINYLTRANSFERASE 1"/>
    <property type="match status" value="1"/>
</dbReference>
<comment type="subcellular location">
    <subcellularLocation>
        <location evidence="2 14">Golgi apparatus membrane</location>
        <topology evidence="2 14">Single-pass type II membrane protein</topology>
    </subcellularLocation>
</comment>
<reference evidence="17" key="2">
    <citation type="submission" date="2020-10" db="UniProtKB">
        <authorList>
            <consortium name="WormBaseParasite"/>
        </authorList>
    </citation>
    <scope>IDENTIFICATION</scope>
</reference>
<dbReference type="Pfam" id="PF00535">
    <property type="entry name" value="Glycos_transf_2"/>
    <property type="match status" value="1"/>
</dbReference>
<keyword evidence="8 14" id="KW-1133">Transmembrane helix</keyword>
<evidence type="ECO:0000256" key="7">
    <source>
        <dbReference type="ARBA" id="ARBA00022968"/>
    </source>
</evidence>
<dbReference type="AlphaFoldDB" id="A0A7E4ZXM1"/>
<dbReference type="InterPro" id="IPR035992">
    <property type="entry name" value="Ricin_B-like_lectins"/>
</dbReference>
<keyword evidence="6 14" id="KW-0430">Lectin</keyword>
<dbReference type="PANTHER" id="PTHR11675">
    <property type="entry name" value="N-ACETYLGALACTOSAMINYLTRANSFERASE"/>
    <property type="match status" value="1"/>
</dbReference>
<feature type="transmembrane region" description="Helical" evidence="14">
    <location>
        <begin position="12"/>
        <end position="32"/>
    </location>
</feature>
<dbReference type="Gene3D" id="2.80.10.50">
    <property type="match status" value="1"/>
</dbReference>
<dbReference type="InterPro" id="IPR001173">
    <property type="entry name" value="Glyco_trans_2-like"/>
</dbReference>
<keyword evidence="14" id="KW-0328">Glycosyltransferase</keyword>
<keyword evidence="9 14" id="KW-0333">Golgi apparatus</keyword>
<evidence type="ECO:0000256" key="13">
    <source>
        <dbReference type="ARBA" id="ARBA00023211"/>
    </source>
</evidence>
<dbReference type="WBParaSite" id="Pan_g23827.t1">
    <property type="protein sequence ID" value="Pan_g23827.t1"/>
    <property type="gene ID" value="Pan_g23827"/>
</dbReference>
<proteinExistence type="inferred from homology"/>
<keyword evidence="7" id="KW-0735">Signal-anchor</keyword>
<protein>
    <recommendedName>
        <fullName evidence="14">Polypeptide N-acetylgalactosaminyltransferase</fullName>
        <ecNumber evidence="14">2.4.1.-</ecNumber>
    </recommendedName>
    <alternativeName>
        <fullName evidence="14">Protein-UDP acetylgalactosaminyltransferase</fullName>
    </alternativeName>
</protein>
<dbReference type="PROSITE" id="PS50231">
    <property type="entry name" value="RICIN_B_LECTIN"/>
    <property type="match status" value="1"/>
</dbReference>
<dbReference type="SMART" id="SM00458">
    <property type="entry name" value="RICIN"/>
    <property type="match status" value="1"/>
</dbReference>
<evidence type="ECO:0000313" key="17">
    <source>
        <dbReference type="WBParaSite" id="Pan_g23827.t1"/>
    </source>
</evidence>
<dbReference type="Pfam" id="PF00652">
    <property type="entry name" value="Ricin_B_lectin"/>
    <property type="match status" value="1"/>
</dbReference>
<dbReference type="EC" id="2.4.1.-" evidence="14"/>
<dbReference type="SUPFAM" id="SSF50370">
    <property type="entry name" value="Ricin B-like lectins"/>
    <property type="match status" value="1"/>
</dbReference>
<keyword evidence="14" id="KW-0808">Transferase</keyword>
<evidence type="ECO:0000256" key="6">
    <source>
        <dbReference type="ARBA" id="ARBA00022734"/>
    </source>
</evidence>
<dbReference type="UniPathway" id="UPA00378"/>
<dbReference type="GO" id="GO:0006493">
    <property type="term" value="P:protein O-linked glycosylation"/>
    <property type="evidence" value="ECO:0007669"/>
    <property type="project" value="UniProtKB-ARBA"/>
</dbReference>
<evidence type="ECO:0000256" key="1">
    <source>
        <dbReference type="ARBA" id="ARBA00001936"/>
    </source>
</evidence>
<evidence type="ECO:0000256" key="14">
    <source>
        <dbReference type="RuleBase" id="RU361242"/>
    </source>
</evidence>
<evidence type="ECO:0000256" key="8">
    <source>
        <dbReference type="ARBA" id="ARBA00022989"/>
    </source>
</evidence>
<evidence type="ECO:0000256" key="3">
    <source>
        <dbReference type="ARBA" id="ARBA00004922"/>
    </source>
</evidence>
<evidence type="ECO:0000256" key="5">
    <source>
        <dbReference type="ARBA" id="ARBA00022692"/>
    </source>
</evidence>
<evidence type="ECO:0000256" key="12">
    <source>
        <dbReference type="ARBA" id="ARBA00023180"/>
    </source>
</evidence>
<keyword evidence="12" id="KW-0325">Glycoprotein</keyword>
<dbReference type="SUPFAM" id="SSF53448">
    <property type="entry name" value="Nucleotide-diphospho-sugar transferases"/>
    <property type="match status" value="1"/>
</dbReference>
<reference evidence="16" key="1">
    <citation type="journal article" date="2013" name="Genetics">
        <title>The draft genome and transcriptome of Panagrellus redivivus are shaped by the harsh demands of a free-living lifestyle.</title>
        <authorList>
            <person name="Srinivasan J."/>
            <person name="Dillman A.R."/>
            <person name="Macchietto M.G."/>
            <person name="Heikkinen L."/>
            <person name="Lakso M."/>
            <person name="Fracchia K.M."/>
            <person name="Antoshechkin I."/>
            <person name="Mortazavi A."/>
            <person name="Wong G."/>
            <person name="Sternberg P.W."/>
        </authorList>
    </citation>
    <scope>NUCLEOTIDE SEQUENCE [LARGE SCALE GENOMIC DNA]</scope>
    <source>
        <strain evidence="16">MT8872</strain>
    </source>
</reference>
<keyword evidence="16" id="KW-1185">Reference proteome</keyword>
<accession>A0A7E4ZXM1</accession>
<comment type="cofactor">
    <cofactor evidence="1 14">
        <name>Mn(2+)</name>
        <dbReference type="ChEBI" id="CHEBI:29035"/>
    </cofactor>
</comment>
<evidence type="ECO:0000256" key="11">
    <source>
        <dbReference type="ARBA" id="ARBA00023157"/>
    </source>
</evidence>
<evidence type="ECO:0000313" key="16">
    <source>
        <dbReference type="Proteomes" id="UP000492821"/>
    </source>
</evidence>
<evidence type="ECO:0000259" key="15">
    <source>
        <dbReference type="SMART" id="SM00458"/>
    </source>
</evidence>
<dbReference type="FunFam" id="3.90.550.10:FF:000053">
    <property type="entry name" value="Polypeptide N-acetylgalactosaminyltransferase"/>
    <property type="match status" value="1"/>
</dbReference>
<dbReference type="Proteomes" id="UP000492821">
    <property type="component" value="Unassembled WGS sequence"/>
</dbReference>
<dbReference type="GO" id="GO:0004653">
    <property type="term" value="F:polypeptide N-acetylgalactosaminyltransferase activity"/>
    <property type="evidence" value="ECO:0007669"/>
    <property type="project" value="TreeGrafter"/>
</dbReference>
<keyword evidence="10 14" id="KW-0472">Membrane</keyword>
<dbReference type="Gene3D" id="3.90.550.10">
    <property type="entry name" value="Spore Coat Polysaccharide Biosynthesis Protein SpsA, Chain A"/>
    <property type="match status" value="1"/>
</dbReference>
<organism evidence="16 17">
    <name type="scientific">Panagrellus redivivus</name>
    <name type="common">Microworm</name>
    <dbReference type="NCBI Taxonomy" id="6233"/>
    <lineage>
        <taxon>Eukaryota</taxon>
        <taxon>Metazoa</taxon>
        <taxon>Ecdysozoa</taxon>
        <taxon>Nematoda</taxon>
        <taxon>Chromadorea</taxon>
        <taxon>Rhabditida</taxon>
        <taxon>Tylenchina</taxon>
        <taxon>Panagrolaimomorpha</taxon>
        <taxon>Panagrolaimoidea</taxon>
        <taxon>Panagrolaimidae</taxon>
        <taxon>Panagrellus</taxon>
    </lineage>
</organism>
<comment type="pathway">
    <text evidence="3 14">Protein modification; protein glycosylation.</text>
</comment>
<evidence type="ECO:0000256" key="9">
    <source>
        <dbReference type="ARBA" id="ARBA00023034"/>
    </source>
</evidence>
<name>A0A7E4ZXM1_PANRE</name>
<evidence type="ECO:0000256" key="4">
    <source>
        <dbReference type="ARBA" id="ARBA00005680"/>
    </source>
</evidence>
<dbReference type="CDD" id="cd02510">
    <property type="entry name" value="pp-GalNAc-T"/>
    <property type="match status" value="1"/>
</dbReference>
<dbReference type="InterPro" id="IPR045885">
    <property type="entry name" value="GalNAc-T"/>
</dbReference>
<keyword evidence="11 14" id="KW-1015">Disulfide bond</keyword>
<dbReference type="InterPro" id="IPR029044">
    <property type="entry name" value="Nucleotide-diphossugar_trans"/>
</dbReference>
<feature type="domain" description="Ricin B lectin" evidence="15">
    <location>
        <begin position="445"/>
        <end position="569"/>
    </location>
</feature>
<keyword evidence="5 14" id="KW-0812">Transmembrane</keyword>
<keyword evidence="13 14" id="KW-0464">Manganese</keyword>